<evidence type="ECO:0000256" key="1">
    <source>
        <dbReference type="SAM" id="MobiDB-lite"/>
    </source>
</evidence>
<feature type="region of interest" description="Disordered" evidence="1">
    <location>
        <begin position="21"/>
        <end position="40"/>
    </location>
</feature>
<dbReference type="Proteomes" id="UP000054549">
    <property type="component" value="Unassembled WGS sequence"/>
</dbReference>
<gene>
    <name evidence="2" type="ORF">M378DRAFT_173472</name>
</gene>
<keyword evidence="3" id="KW-1185">Reference proteome</keyword>
<accession>A0A0C2RZ40</accession>
<organism evidence="2 3">
    <name type="scientific">Amanita muscaria (strain Koide BX008)</name>
    <dbReference type="NCBI Taxonomy" id="946122"/>
    <lineage>
        <taxon>Eukaryota</taxon>
        <taxon>Fungi</taxon>
        <taxon>Dikarya</taxon>
        <taxon>Basidiomycota</taxon>
        <taxon>Agaricomycotina</taxon>
        <taxon>Agaricomycetes</taxon>
        <taxon>Agaricomycetidae</taxon>
        <taxon>Agaricales</taxon>
        <taxon>Pluteineae</taxon>
        <taxon>Amanitaceae</taxon>
        <taxon>Amanita</taxon>
    </lineage>
</organism>
<dbReference type="InParanoid" id="A0A0C2RZ40"/>
<protein>
    <submittedName>
        <fullName evidence="2">Uncharacterized protein</fullName>
    </submittedName>
</protein>
<reference evidence="2 3" key="1">
    <citation type="submission" date="2014-04" db="EMBL/GenBank/DDBJ databases">
        <title>Evolutionary Origins and Diversification of the Mycorrhizal Mutualists.</title>
        <authorList>
            <consortium name="DOE Joint Genome Institute"/>
            <consortium name="Mycorrhizal Genomics Consortium"/>
            <person name="Kohler A."/>
            <person name="Kuo A."/>
            <person name="Nagy L.G."/>
            <person name="Floudas D."/>
            <person name="Copeland A."/>
            <person name="Barry K.W."/>
            <person name="Cichocki N."/>
            <person name="Veneault-Fourrey C."/>
            <person name="LaButti K."/>
            <person name="Lindquist E.A."/>
            <person name="Lipzen A."/>
            <person name="Lundell T."/>
            <person name="Morin E."/>
            <person name="Murat C."/>
            <person name="Riley R."/>
            <person name="Ohm R."/>
            <person name="Sun H."/>
            <person name="Tunlid A."/>
            <person name="Henrissat B."/>
            <person name="Grigoriev I.V."/>
            <person name="Hibbett D.S."/>
            <person name="Martin F."/>
        </authorList>
    </citation>
    <scope>NUCLEOTIDE SEQUENCE [LARGE SCALE GENOMIC DNA]</scope>
    <source>
        <strain evidence="2 3">Koide BX008</strain>
    </source>
</reference>
<proteinExistence type="predicted"/>
<evidence type="ECO:0000313" key="2">
    <source>
        <dbReference type="EMBL" id="KIL55630.1"/>
    </source>
</evidence>
<dbReference type="EMBL" id="KN818491">
    <property type="protein sequence ID" value="KIL55630.1"/>
    <property type="molecule type" value="Genomic_DNA"/>
</dbReference>
<name>A0A0C2RZ40_AMAMK</name>
<sequence>MGHHDHAESYSVLSTVQRLLRQQTSNEPGMPQTIQPPPHHTEVFDLACQKQRHLQR</sequence>
<dbReference type="HOGENOM" id="CLU_3013698_0_0_1"/>
<dbReference type="AlphaFoldDB" id="A0A0C2RZ40"/>
<evidence type="ECO:0000313" key="3">
    <source>
        <dbReference type="Proteomes" id="UP000054549"/>
    </source>
</evidence>